<protein>
    <recommendedName>
        <fullName evidence="2">Fibronectin type-III domain-containing protein</fullName>
    </recommendedName>
</protein>
<sequence length="506" mass="55524">MKNRRTAVPNAWDLFGVVLLIIVSSDAQEIWNDLERLETNTAQGSTLDILTIPARGKYNGSSFQCLAVTIGVGSGESEIATLNIQGPLSAVADFTATYNAMSVTISWAAPFSLDVTGVDPDIWYSVFIYNVTNENNIAATLCTDCTNISETHYTFTPDHLSPCDVYNFSVITYNGAGKGQNSRNFTFKNSPLINITRTNTSITYNSISVTFQAHGKTESNFTLHGIPKRDEDYFTINDTNLQKGELLTYALPADNNYSLFFEVFTTFGSMNLSLDFTTYDVQSLSVEEERDGGGVLVRGEFMSGSQAAGCLVVLQGSPTSPDILRALLRTQSQNTVSLTFPVPPSTYTVYGYDLEENGLPNTMPAVIVESEICISKGLESVKTSNILKNANVSQSGSTIVINCEFSEAYIKASCVLICRKYDSPLLTVIEFPKLINFPVSITVENPKNYTFALYGKDSAIGMVESPAITVKFSKQSPDKMEKVDDGIDTQGHCYFALYVAYLCWSW</sequence>
<keyword evidence="1" id="KW-0732">Signal</keyword>
<feature type="signal peptide" evidence="1">
    <location>
        <begin position="1"/>
        <end position="27"/>
    </location>
</feature>
<organism evidence="3 4">
    <name type="scientific">Geodia barretti</name>
    <name type="common">Barrett's horny sponge</name>
    <dbReference type="NCBI Taxonomy" id="519541"/>
    <lineage>
        <taxon>Eukaryota</taxon>
        <taxon>Metazoa</taxon>
        <taxon>Porifera</taxon>
        <taxon>Demospongiae</taxon>
        <taxon>Heteroscleromorpha</taxon>
        <taxon>Tetractinellida</taxon>
        <taxon>Astrophorina</taxon>
        <taxon>Geodiidae</taxon>
        <taxon>Geodia</taxon>
    </lineage>
</organism>
<name>A0AA35WTC7_GEOBA</name>
<proteinExistence type="predicted"/>
<feature type="domain" description="Fibronectin type-III" evidence="2">
    <location>
        <begin position="87"/>
        <end position="193"/>
    </location>
</feature>
<dbReference type="PROSITE" id="PS50853">
    <property type="entry name" value="FN3"/>
    <property type="match status" value="1"/>
</dbReference>
<evidence type="ECO:0000259" key="2">
    <source>
        <dbReference type="PROSITE" id="PS50853"/>
    </source>
</evidence>
<dbReference type="SUPFAM" id="SSF49265">
    <property type="entry name" value="Fibronectin type III"/>
    <property type="match status" value="1"/>
</dbReference>
<dbReference type="InterPro" id="IPR003961">
    <property type="entry name" value="FN3_dom"/>
</dbReference>
<keyword evidence="4" id="KW-1185">Reference proteome</keyword>
<evidence type="ECO:0000313" key="4">
    <source>
        <dbReference type="Proteomes" id="UP001174909"/>
    </source>
</evidence>
<dbReference type="AlphaFoldDB" id="A0AA35WTC7"/>
<dbReference type="InterPro" id="IPR013783">
    <property type="entry name" value="Ig-like_fold"/>
</dbReference>
<feature type="chain" id="PRO_5041224982" description="Fibronectin type-III domain-containing protein" evidence="1">
    <location>
        <begin position="28"/>
        <end position="506"/>
    </location>
</feature>
<evidence type="ECO:0000256" key="1">
    <source>
        <dbReference type="SAM" id="SignalP"/>
    </source>
</evidence>
<comment type="caution">
    <text evidence="3">The sequence shown here is derived from an EMBL/GenBank/DDBJ whole genome shotgun (WGS) entry which is preliminary data.</text>
</comment>
<accession>A0AA35WTC7</accession>
<dbReference type="InterPro" id="IPR036116">
    <property type="entry name" value="FN3_sf"/>
</dbReference>
<gene>
    <name evidence="3" type="ORF">GBAR_LOCUS14884</name>
</gene>
<dbReference type="Pfam" id="PF00041">
    <property type="entry name" value="fn3"/>
    <property type="match status" value="1"/>
</dbReference>
<reference evidence="3" key="1">
    <citation type="submission" date="2023-03" db="EMBL/GenBank/DDBJ databases">
        <authorList>
            <person name="Steffen K."/>
            <person name="Cardenas P."/>
        </authorList>
    </citation>
    <scope>NUCLEOTIDE SEQUENCE</scope>
</reference>
<dbReference type="EMBL" id="CASHTH010002182">
    <property type="protein sequence ID" value="CAI8025812.1"/>
    <property type="molecule type" value="Genomic_DNA"/>
</dbReference>
<dbReference type="Proteomes" id="UP001174909">
    <property type="component" value="Unassembled WGS sequence"/>
</dbReference>
<evidence type="ECO:0000313" key="3">
    <source>
        <dbReference type="EMBL" id="CAI8025812.1"/>
    </source>
</evidence>
<dbReference type="Gene3D" id="2.60.40.10">
    <property type="entry name" value="Immunoglobulins"/>
    <property type="match status" value="1"/>
</dbReference>
<dbReference type="CDD" id="cd00063">
    <property type="entry name" value="FN3"/>
    <property type="match status" value="1"/>
</dbReference>